<proteinExistence type="predicted"/>
<dbReference type="SMART" id="SM00219">
    <property type="entry name" value="TyrKc"/>
    <property type="match status" value="1"/>
</dbReference>
<dbReference type="GO" id="GO:0005886">
    <property type="term" value="C:plasma membrane"/>
    <property type="evidence" value="ECO:0007669"/>
    <property type="project" value="TreeGrafter"/>
</dbReference>
<dbReference type="InterPro" id="IPR000719">
    <property type="entry name" value="Prot_kinase_dom"/>
</dbReference>
<dbReference type="InterPro" id="IPR001245">
    <property type="entry name" value="Ser-Thr/Tyr_kinase_cat_dom"/>
</dbReference>
<dbReference type="InterPro" id="IPR050122">
    <property type="entry name" value="RTK"/>
</dbReference>
<evidence type="ECO:0000256" key="3">
    <source>
        <dbReference type="SAM" id="Phobius"/>
    </source>
</evidence>
<dbReference type="EMBL" id="CAJPEV010000929">
    <property type="protein sequence ID" value="CAG0889570.1"/>
    <property type="molecule type" value="Genomic_DNA"/>
</dbReference>
<dbReference type="PANTHER" id="PTHR24416">
    <property type="entry name" value="TYROSINE-PROTEIN KINASE RECEPTOR"/>
    <property type="match status" value="1"/>
</dbReference>
<dbReference type="InterPro" id="IPR017441">
    <property type="entry name" value="Protein_kinase_ATP_BS"/>
</dbReference>
<evidence type="ECO:0000313" key="5">
    <source>
        <dbReference type="EMBL" id="CAD7245703.1"/>
    </source>
</evidence>
<dbReference type="EMBL" id="LR900446">
    <property type="protein sequence ID" value="CAD7245703.1"/>
    <property type="molecule type" value="Genomic_DNA"/>
</dbReference>
<dbReference type="GO" id="GO:0005524">
    <property type="term" value="F:ATP binding"/>
    <property type="evidence" value="ECO:0007669"/>
    <property type="project" value="UniProtKB-UniRule"/>
</dbReference>
<dbReference type="GO" id="GO:0004714">
    <property type="term" value="F:transmembrane receptor protein tyrosine kinase activity"/>
    <property type="evidence" value="ECO:0007669"/>
    <property type="project" value="TreeGrafter"/>
</dbReference>
<dbReference type="Gene3D" id="3.30.200.20">
    <property type="entry name" value="Phosphorylase Kinase, domain 1"/>
    <property type="match status" value="1"/>
</dbReference>
<feature type="domain" description="Protein kinase" evidence="4">
    <location>
        <begin position="107"/>
        <end position="262"/>
    </location>
</feature>
<keyword evidence="3" id="KW-0472">Membrane</keyword>
<keyword evidence="3" id="KW-1133">Transmembrane helix</keyword>
<comment type="subcellular location">
    <subcellularLocation>
        <location evidence="1">Membrane</location>
        <topology evidence="1">Single-pass membrane protein</topology>
    </subcellularLocation>
</comment>
<feature type="binding site" evidence="2">
    <location>
        <position position="142"/>
    </location>
    <ligand>
        <name>ATP</name>
        <dbReference type="ChEBI" id="CHEBI:30616"/>
    </ligand>
</feature>
<dbReference type="SUPFAM" id="SSF56112">
    <property type="entry name" value="Protein kinase-like (PK-like)"/>
    <property type="match status" value="1"/>
</dbReference>
<reference evidence="5" key="1">
    <citation type="submission" date="2020-11" db="EMBL/GenBank/DDBJ databases">
        <authorList>
            <person name="Tran Van P."/>
        </authorList>
    </citation>
    <scope>NUCLEOTIDE SEQUENCE</scope>
</reference>
<dbReference type="PANTHER" id="PTHR24416:SF600">
    <property type="entry name" value="PDGF- AND VEGF-RECEPTOR RELATED, ISOFORM J"/>
    <property type="match status" value="1"/>
</dbReference>
<keyword evidence="2" id="KW-0547">Nucleotide-binding</keyword>
<dbReference type="OrthoDB" id="3256376at2759"/>
<gene>
    <name evidence="5" type="ORF">DSTB1V02_LOCUS5570</name>
</gene>
<evidence type="ECO:0000313" key="6">
    <source>
        <dbReference type="Proteomes" id="UP000677054"/>
    </source>
</evidence>
<dbReference type="PROSITE" id="PS50011">
    <property type="entry name" value="PROTEIN_KINASE_DOM"/>
    <property type="match status" value="1"/>
</dbReference>
<feature type="transmembrane region" description="Helical" evidence="3">
    <location>
        <begin position="32"/>
        <end position="54"/>
    </location>
</feature>
<evidence type="ECO:0000256" key="1">
    <source>
        <dbReference type="ARBA" id="ARBA00004167"/>
    </source>
</evidence>
<dbReference type="AlphaFoldDB" id="A0A7R8XEH1"/>
<dbReference type="GO" id="GO:0043235">
    <property type="term" value="C:receptor complex"/>
    <property type="evidence" value="ECO:0007669"/>
    <property type="project" value="TreeGrafter"/>
</dbReference>
<evidence type="ECO:0000256" key="2">
    <source>
        <dbReference type="PROSITE-ProRule" id="PRU10141"/>
    </source>
</evidence>
<name>A0A7R8XEH1_9CRUS</name>
<dbReference type="Proteomes" id="UP000677054">
    <property type="component" value="Unassembled WGS sequence"/>
</dbReference>
<organism evidence="5">
    <name type="scientific">Darwinula stevensoni</name>
    <dbReference type="NCBI Taxonomy" id="69355"/>
    <lineage>
        <taxon>Eukaryota</taxon>
        <taxon>Metazoa</taxon>
        <taxon>Ecdysozoa</taxon>
        <taxon>Arthropoda</taxon>
        <taxon>Crustacea</taxon>
        <taxon>Oligostraca</taxon>
        <taxon>Ostracoda</taxon>
        <taxon>Podocopa</taxon>
        <taxon>Podocopida</taxon>
        <taxon>Darwinulocopina</taxon>
        <taxon>Darwinuloidea</taxon>
        <taxon>Darwinulidae</taxon>
        <taxon>Darwinula</taxon>
    </lineage>
</organism>
<keyword evidence="3" id="KW-0812">Transmembrane</keyword>
<dbReference type="InterPro" id="IPR020635">
    <property type="entry name" value="Tyr_kinase_cat_dom"/>
</dbReference>
<dbReference type="Pfam" id="PF07714">
    <property type="entry name" value="PK_Tyr_Ser-Thr"/>
    <property type="match status" value="1"/>
</dbReference>
<protein>
    <recommendedName>
        <fullName evidence="4">Protein kinase domain-containing protein</fullName>
    </recommendedName>
</protein>
<dbReference type="GO" id="GO:0007169">
    <property type="term" value="P:cell surface receptor protein tyrosine kinase signaling pathway"/>
    <property type="evidence" value="ECO:0007669"/>
    <property type="project" value="TreeGrafter"/>
</dbReference>
<accession>A0A7R8XEH1</accession>
<evidence type="ECO:0000259" key="4">
    <source>
        <dbReference type="PROSITE" id="PS50011"/>
    </source>
</evidence>
<dbReference type="PROSITE" id="PS00107">
    <property type="entry name" value="PROTEIN_KINASE_ATP"/>
    <property type="match status" value="1"/>
</dbReference>
<dbReference type="InterPro" id="IPR011009">
    <property type="entry name" value="Kinase-like_dom_sf"/>
</dbReference>
<keyword evidence="6" id="KW-1185">Reference proteome</keyword>
<keyword evidence="2" id="KW-0067">ATP-binding</keyword>
<sequence length="262" mass="29920">MDVLIFTRNPSTNWCLYHIYFYLHARPLGESGISAIAASGFEFVAFVVCSIYYYRFRKEKARNIALSNEETEIFLKVQPGSLNSAMGLSEQAHLPLDVQWDFPPEKLKLGKLLGSGEFGYVLKAVAIGIRPPEPETTVAVKKRKPRSSLENYQALMMEVKIMSHLGMHLNVVNFLGACTKNLAHVKQELLLSESPYHLSHLSDLLSEQWRCVQGFRLYLVLPHDLLQVLTPHILILSDFPTRLFRFSYVVWITRIVKIPASR</sequence>